<comment type="caution">
    <text evidence="4">The sequence shown here is derived from an EMBL/GenBank/DDBJ whole genome shotgun (WGS) entry which is preliminary data.</text>
</comment>
<dbReference type="Proteomes" id="UP000809431">
    <property type="component" value="Unassembled WGS sequence"/>
</dbReference>
<dbReference type="PANTHER" id="PTHR45138:SF9">
    <property type="entry name" value="DIGUANYLATE CYCLASE DGCM-RELATED"/>
    <property type="match status" value="1"/>
</dbReference>
<dbReference type="EMBL" id="JAESND010000010">
    <property type="protein sequence ID" value="MBM3117522.1"/>
    <property type="molecule type" value="Genomic_DNA"/>
</dbReference>
<dbReference type="PROSITE" id="PS50887">
    <property type="entry name" value="GGDEF"/>
    <property type="match status" value="1"/>
</dbReference>
<dbReference type="InterPro" id="IPR050469">
    <property type="entry name" value="Diguanylate_Cyclase"/>
</dbReference>
<sequence length="200" mass="21514">MTESWTALAWGIAALGWLVALILVLAWQRARARSVPDAPPPNGGIDPLSQLPDRARFLDATTREVNRSQRAGHALSVLLIDAGQLRWFNQHYGYDGGDRLLRHVAAACLGCVRDFDLIGRFSHKEFTVLLPDATLDDARIAAARLEAAITANSITLKDGRVVPVTVTIGIATLENETDTADDLLIAADLALARTTQPAGA</sequence>
<evidence type="ECO:0000313" key="5">
    <source>
        <dbReference type="Proteomes" id="UP000809431"/>
    </source>
</evidence>
<dbReference type="Pfam" id="PF00990">
    <property type="entry name" value="GGDEF"/>
    <property type="match status" value="1"/>
</dbReference>
<evidence type="ECO:0000313" key="4">
    <source>
        <dbReference type="EMBL" id="MBM3117522.1"/>
    </source>
</evidence>
<comment type="catalytic activity">
    <reaction evidence="2">
        <text>2 GTP = 3',3'-c-di-GMP + 2 diphosphate</text>
        <dbReference type="Rhea" id="RHEA:24898"/>
        <dbReference type="ChEBI" id="CHEBI:33019"/>
        <dbReference type="ChEBI" id="CHEBI:37565"/>
        <dbReference type="ChEBI" id="CHEBI:58805"/>
        <dbReference type="EC" id="2.7.7.65"/>
    </reaction>
</comment>
<evidence type="ECO:0000259" key="3">
    <source>
        <dbReference type="PROSITE" id="PS50887"/>
    </source>
</evidence>
<dbReference type="Gene3D" id="3.30.70.270">
    <property type="match status" value="1"/>
</dbReference>
<dbReference type="PANTHER" id="PTHR45138">
    <property type="entry name" value="REGULATORY COMPONENTS OF SENSORY TRANSDUCTION SYSTEM"/>
    <property type="match status" value="1"/>
</dbReference>
<accession>A0ABS2BPH6</accession>
<reference evidence="4 5" key="1">
    <citation type="submission" date="2021-01" db="EMBL/GenBank/DDBJ databases">
        <title>Draft Genome Sequence and Polyhydroxyalkanoate Biosynthetic Potential of Jeongeupia naejangsanensis Type Strain DSM 24253.</title>
        <authorList>
            <person name="Turrini P."/>
            <person name="Artuso I."/>
            <person name="Lugli G.A."/>
            <person name="Frangipani E."/>
            <person name="Ventura M."/>
            <person name="Visca P."/>
        </authorList>
    </citation>
    <scope>NUCLEOTIDE SEQUENCE [LARGE SCALE GENOMIC DNA]</scope>
    <source>
        <strain evidence="4 5">DSM 24253</strain>
    </source>
</reference>
<dbReference type="CDD" id="cd01949">
    <property type="entry name" value="GGDEF"/>
    <property type="match status" value="1"/>
</dbReference>
<dbReference type="EC" id="2.7.7.65" evidence="1"/>
<dbReference type="RefSeq" id="WP_203539736.1">
    <property type="nucleotide sequence ID" value="NZ_JAESND010000010.1"/>
</dbReference>
<organism evidence="4 5">
    <name type="scientific">Jeongeupia naejangsanensis</name>
    <dbReference type="NCBI Taxonomy" id="613195"/>
    <lineage>
        <taxon>Bacteria</taxon>
        <taxon>Pseudomonadati</taxon>
        <taxon>Pseudomonadota</taxon>
        <taxon>Betaproteobacteria</taxon>
        <taxon>Neisseriales</taxon>
        <taxon>Chitinibacteraceae</taxon>
        <taxon>Jeongeupia</taxon>
    </lineage>
</organism>
<dbReference type="NCBIfam" id="TIGR00254">
    <property type="entry name" value="GGDEF"/>
    <property type="match status" value="1"/>
</dbReference>
<evidence type="ECO:0000256" key="2">
    <source>
        <dbReference type="ARBA" id="ARBA00034247"/>
    </source>
</evidence>
<feature type="domain" description="GGDEF" evidence="3">
    <location>
        <begin position="73"/>
        <end position="200"/>
    </location>
</feature>
<dbReference type="InterPro" id="IPR029787">
    <property type="entry name" value="Nucleotide_cyclase"/>
</dbReference>
<keyword evidence="5" id="KW-1185">Reference proteome</keyword>
<evidence type="ECO:0000256" key="1">
    <source>
        <dbReference type="ARBA" id="ARBA00012528"/>
    </source>
</evidence>
<dbReference type="SUPFAM" id="SSF55073">
    <property type="entry name" value="Nucleotide cyclase"/>
    <property type="match status" value="1"/>
</dbReference>
<gene>
    <name evidence="4" type="ORF">JMJ54_16925</name>
</gene>
<dbReference type="InterPro" id="IPR000160">
    <property type="entry name" value="GGDEF_dom"/>
</dbReference>
<dbReference type="SMART" id="SM00267">
    <property type="entry name" value="GGDEF"/>
    <property type="match status" value="1"/>
</dbReference>
<proteinExistence type="predicted"/>
<name>A0ABS2BPH6_9NEIS</name>
<dbReference type="InterPro" id="IPR043128">
    <property type="entry name" value="Rev_trsase/Diguanyl_cyclase"/>
</dbReference>
<protein>
    <recommendedName>
        <fullName evidence="1">diguanylate cyclase</fullName>
        <ecNumber evidence="1">2.7.7.65</ecNumber>
    </recommendedName>
</protein>